<evidence type="ECO:0000313" key="2">
    <source>
        <dbReference type="EMBL" id="CAF1706841.1"/>
    </source>
</evidence>
<keyword evidence="1" id="KW-0472">Membrane</keyword>
<evidence type="ECO:0000256" key="1">
    <source>
        <dbReference type="SAM" id="Phobius"/>
    </source>
</evidence>
<dbReference type="AlphaFoldDB" id="A0A816IM47"/>
<feature type="transmembrane region" description="Helical" evidence="1">
    <location>
        <begin position="6"/>
        <end position="27"/>
    </location>
</feature>
<dbReference type="EMBL" id="HG994367">
    <property type="protein sequence ID" value="CAF1706841.1"/>
    <property type="molecule type" value="Genomic_DNA"/>
</dbReference>
<proteinExistence type="predicted"/>
<reference evidence="2" key="1">
    <citation type="submission" date="2021-01" db="EMBL/GenBank/DDBJ databases">
        <authorList>
            <consortium name="Genoscope - CEA"/>
            <person name="William W."/>
        </authorList>
    </citation>
    <scope>NUCLEOTIDE SEQUENCE</scope>
</reference>
<dbReference type="Proteomes" id="UP001295469">
    <property type="component" value="Chromosome C03"/>
</dbReference>
<name>A0A816IM47_BRANA</name>
<keyword evidence="1" id="KW-0812">Transmembrane</keyword>
<organism evidence="2">
    <name type="scientific">Brassica napus</name>
    <name type="common">Rape</name>
    <dbReference type="NCBI Taxonomy" id="3708"/>
    <lineage>
        <taxon>Eukaryota</taxon>
        <taxon>Viridiplantae</taxon>
        <taxon>Streptophyta</taxon>
        <taxon>Embryophyta</taxon>
        <taxon>Tracheophyta</taxon>
        <taxon>Spermatophyta</taxon>
        <taxon>Magnoliopsida</taxon>
        <taxon>eudicotyledons</taxon>
        <taxon>Gunneridae</taxon>
        <taxon>Pentapetalae</taxon>
        <taxon>rosids</taxon>
        <taxon>malvids</taxon>
        <taxon>Brassicales</taxon>
        <taxon>Brassicaceae</taxon>
        <taxon>Brassiceae</taxon>
        <taxon>Brassica</taxon>
    </lineage>
</organism>
<gene>
    <name evidence="2" type="ORF">DARMORV10_C03P60150.1</name>
</gene>
<protein>
    <submittedName>
        <fullName evidence="2">(rape) hypothetical protein</fullName>
    </submittedName>
</protein>
<keyword evidence="1" id="KW-1133">Transmembrane helix</keyword>
<sequence length="65" mass="7516">SLSLLTIYQFYLTFPIHILSTLIRLNLLFTQKIPCSYSKKSEPKRHSSSSSSFINFFLSFLSLLP</sequence>
<feature type="non-terminal residue" evidence="2">
    <location>
        <position position="1"/>
    </location>
</feature>
<accession>A0A816IM47</accession>